<feature type="domain" description="Urease" evidence="11">
    <location>
        <begin position="385"/>
        <end position="825"/>
    </location>
</feature>
<dbReference type="NCBIfam" id="NF009686">
    <property type="entry name" value="PRK13207.1"/>
    <property type="match status" value="1"/>
</dbReference>
<protein>
    <recommendedName>
        <fullName evidence="2 6">Urease</fullName>
        <ecNumber evidence="2 6">3.5.1.5</ecNumber>
    </recommendedName>
    <alternativeName>
        <fullName evidence="6">Urea amidohydrolase</fullName>
    </alternativeName>
</protein>
<feature type="binding site" evidence="8">
    <location>
        <position position="390"/>
    </location>
    <ligand>
        <name>Ni(2+)</name>
        <dbReference type="ChEBI" id="CHEBI:49786"/>
        <label>1</label>
    </ligand>
</feature>
<dbReference type="CDD" id="cd00390">
    <property type="entry name" value="Urease_gamma"/>
    <property type="match status" value="1"/>
</dbReference>
<dbReference type="Gene3D" id="2.10.150.10">
    <property type="entry name" value="Urease, beta subunit"/>
    <property type="match status" value="1"/>
</dbReference>
<sequence length="825" mass="88246">MHLLPRERDKLVLNAVGLLAQRRLARGVRLNLTEAIALISVVLHEKIRDGERSVASLMQLGKTILGFGQVQPGVAQILHEVMIEGTFKDGTFLVCVQNPICSPCGILSLALYGTALPVPDESLFHMITSPEGPEPGELIADTASGPIVLFPHRPRIAMRMTNTGDRPIQVGSHYPLVKLNPAMKFDRHAAVNYKLDIAAGTATRFEPGETKSVTLVHTGGRSMPPTPPPSELAKKGYLIPRPEPLTPSAPKIKPFSLSRATYASMYGPTVGDRVRLADSDLWAVVEVDHTVYGDECTFGGGKVLRDGMGQASGVSDGETLDTIITNAVIIDYTGIIKADIGIKGGFIVGIGKGGNPAIMDGVTPGMVCGSCTEVIAGENLLVTAGAVDSHVHFLSMDMCEEGLGSGVTTFIGGGTGPAAGSRATTCTPGKRHVRDMLRATDTFPMNVLFTGKGNDSGEGPLVEQVLAGCAGLKIHEDWGATPDVIKACLNVCDKFDVQCTIHTDTLNEACFVEGTLEAIAGRAIHTYHSEGAGGGHAPDLIRVCGEANVLPSSTNPTRPFAVNTLDEHLDMLMTCHHLSKAIAEDVAFADSRIRGETIAAEDVLQDMGAISMISSDSQAMGRIGEVVSRTWRTAAKMKTERGPLREERLRDDMTNDNSRIKRYVAKYTINPAIAHGISHMVGSVEVGKWADLVLYRRDNFGSRPEMVIKGGQIVLCNTGDSNGSIPTVQPVYLRRTWGFQPKAAVENSIAFVSAASVKNVQGYGVEKRIEPVHHCRAISKRDMKYNSALPEISVNPETFDVTANGQPCTVPPAAELPLTRGTNLF</sequence>
<dbReference type="Proteomes" id="UP001219933">
    <property type="component" value="Chromosome 6"/>
</dbReference>
<evidence type="ECO:0000256" key="9">
    <source>
        <dbReference type="PIRSR" id="PIRSR611612-52"/>
    </source>
</evidence>
<dbReference type="InterPro" id="IPR050069">
    <property type="entry name" value="Urease_subunit"/>
</dbReference>
<dbReference type="PANTHER" id="PTHR33569">
    <property type="entry name" value="UREASE"/>
    <property type="match status" value="1"/>
</dbReference>
<evidence type="ECO:0000256" key="10">
    <source>
        <dbReference type="PROSITE-ProRule" id="PRU00700"/>
    </source>
</evidence>
<feature type="binding site" description="via carbamate group" evidence="8">
    <location>
        <position position="473"/>
    </location>
    <ligand>
        <name>Ni(2+)</name>
        <dbReference type="ChEBI" id="CHEBI:49786"/>
        <label>2</label>
    </ligand>
</feature>
<evidence type="ECO:0000256" key="8">
    <source>
        <dbReference type="PIRSR" id="PIRSR001222-51"/>
    </source>
</evidence>
<dbReference type="CDD" id="cd00375">
    <property type="entry name" value="Urease_alpha"/>
    <property type="match status" value="1"/>
</dbReference>
<evidence type="ECO:0000256" key="7">
    <source>
        <dbReference type="PIRSR" id="PIRSR001222-50"/>
    </source>
</evidence>
<keyword evidence="3 6" id="KW-0533">Nickel</keyword>
<keyword evidence="4 6" id="KW-0479">Metal-binding</keyword>
<dbReference type="GO" id="GO:0009039">
    <property type="term" value="F:urease activity"/>
    <property type="evidence" value="ECO:0007669"/>
    <property type="project" value="UniProtKB-EC"/>
</dbReference>
<dbReference type="InterPro" id="IPR005848">
    <property type="entry name" value="Urease_asu"/>
</dbReference>
<dbReference type="InterPro" id="IPR036463">
    <property type="entry name" value="Urease_gamma_sf"/>
</dbReference>
<feature type="modified residue" description="N6-carboxylysine" evidence="7">
    <location>
        <position position="473"/>
    </location>
</feature>
<dbReference type="InterPro" id="IPR008221">
    <property type="entry name" value="Urease"/>
</dbReference>
<dbReference type="PIRSF" id="PIRSF001222">
    <property type="entry name" value="Urease"/>
    <property type="match status" value="1"/>
</dbReference>
<dbReference type="Pfam" id="PF00547">
    <property type="entry name" value="Urease_gamma"/>
    <property type="match status" value="1"/>
</dbReference>
<gene>
    <name evidence="12" type="primary">URE1</name>
    <name evidence="12" type="ORF">MCUN1_003872</name>
</gene>
<dbReference type="SUPFAM" id="SSF51278">
    <property type="entry name" value="Urease, beta-subunit"/>
    <property type="match status" value="1"/>
</dbReference>
<dbReference type="HAMAP" id="MF_01953">
    <property type="entry name" value="Urease_alpha"/>
    <property type="match status" value="1"/>
</dbReference>
<dbReference type="Pfam" id="PF01979">
    <property type="entry name" value="Amidohydro_1"/>
    <property type="match status" value="1"/>
</dbReference>
<dbReference type="NCBIfam" id="TIGR00193">
    <property type="entry name" value="urease_gam"/>
    <property type="match status" value="1"/>
</dbReference>
<name>A0AAF0EXQ3_9BASI</name>
<dbReference type="EMBL" id="CP119882">
    <property type="protein sequence ID" value="WFD36980.1"/>
    <property type="molecule type" value="Genomic_DNA"/>
</dbReference>
<evidence type="ECO:0000313" key="12">
    <source>
        <dbReference type="EMBL" id="WFD36980.1"/>
    </source>
</evidence>
<comment type="cofactor">
    <cofactor evidence="8">
        <name>Ni cation</name>
        <dbReference type="ChEBI" id="CHEBI:25516"/>
    </cofactor>
    <text evidence="8">Binds 2 nickel ions per subunit.</text>
</comment>
<evidence type="ECO:0000256" key="3">
    <source>
        <dbReference type="ARBA" id="ARBA00022596"/>
    </source>
</evidence>
<dbReference type="SUPFAM" id="SSF51338">
    <property type="entry name" value="Composite domain of metallo-dependent hydrolases"/>
    <property type="match status" value="2"/>
</dbReference>
<dbReference type="Gene3D" id="2.30.40.10">
    <property type="entry name" value="Urease, subunit C, domain 1"/>
    <property type="match status" value="1"/>
</dbReference>
<dbReference type="InterPro" id="IPR011059">
    <property type="entry name" value="Metal-dep_hydrolase_composite"/>
</dbReference>
<dbReference type="PANTHER" id="PTHR33569:SF1">
    <property type="entry name" value="UREASE"/>
    <property type="match status" value="1"/>
</dbReference>
<keyword evidence="13" id="KW-1185">Reference proteome</keyword>
<evidence type="ECO:0000256" key="6">
    <source>
        <dbReference type="PIRNR" id="PIRNR001222"/>
    </source>
</evidence>
<dbReference type="Pfam" id="PF00449">
    <property type="entry name" value="Urease_alpha"/>
    <property type="match status" value="1"/>
</dbReference>
<feature type="binding site" evidence="8">
    <location>
        <position position="528"/>
    </location>
    <ligand>
        <name>Ni(2+)</name>
        <dbReference type="ChEBI" id="CHEBI:49786"/>
        <label>2</label>
    </ligand>
</feature>
<comment type="PTM">
    <text evidence="7">Carbamylation allows a single lysine to coordinate two nickel ions.</text>
</comment>
<dbReference type="Pfam" id="PF00699">
    <property type="entry name" value="Urease_beta"/>
    <property type="match status" value="1"/>
</dbReference>
<evidence type="ECO:0000259" key="11">
    <source>
        <dbReference type="PROSITE" id="PS51368"/>
    </source>
</evidence>
<keyword evidence="5 6" id="KW-0378">Hydrolase</keyword>
<evidence type="ECO:0000256" key="2">
    <source>
        <dbReference type="ARBA" id="ARBA00012934"/>
    </source>
</evidence>
<feature type="binding site" evidence="8">
    <location>
        <position position="392"/>
    </location>
    <ligand>
        <name>Ni(2+)</name>
        <dbReference type="ChEBI" id="CHEBI:49786"/>
        <label>1</label>
    </ligand>
</feature>
<dbReference type="GO" id="GO:0016151">
    <property type="term" value="F:nickel cation binding"/>
    <property type="evidence" value="ECO:0007669"/>
    <property type="project" value="InterPro"/>
</dbReference>
<dbReference type="GO" id="GO:0043419">
    <property type="term" value="P:urea catabolic process"/>
    <property type="evidence" value="ECO:0007669"/>
    <property type="project" value="InterPro"/>
</dbReference>
<feature type="binding site" evidence="10">
    <location>
        <position position="475"/>
    </location>
    <ligand>
        <name>substrate</name>
    </ligand>
</feature>
<feature type="active site" description="Proton donor" evidence="9 10">
    <location>
        <position position="576"/>
    </location>
</feature>
<evidence type="ECO:0000256" key="1">
    <source>
        <dbReference type="ARBA" id="ARBA00004897"/>
    </source>
</evidence>
<dbReference type="PROSITE" id="PS51368">
    <property type="entry name" value="UREASE_3"/>
    <property type="match status" value="1"/>
</dbReference>
<dbReference type="InterPro" id="IPR011612">
    <property type="entry name" value="Urease_alpha_N_dom"/>
</dbReference>
<dbReference type="InterPro" id="IPR032466">
    <property type="entry name" value="Metal_Hydrolase"/>
</dbReference>
<dbReference type="GO" id="GO:0035550">
    <property type="term" value="C:urease complex"/>
    <property type="evidence" value="ECO:0007669"/>
    <property type="project" value="InterPro"/>
</dbReference>
<dbReference type="InterPro" id="IPR036461">
    <property type="entry name" value="Urease_betasu_sf"/>
</dbReference>
<dbReference type="CDD" id="cd00407">
    <property type="entry name" value="Urease_beta"/>
    <property type="match status" value="1"/>
</dbReference>
<dbReference type="SUPFAM" id="SSF54111">
    <property type="entry name" value="Urease, gamma-subunit"/>
    <property type="match status" value="1"/>
</dbReference>
<dbReference type="InterPro" id="IPR002019">
    <property type="entry name" value="Urease_beta-like"/>
</dbReference>
<dbReference type="PRINTS" id="PR01752">
    <property type="entry name" value="UREASE"/>
</dbReference>
<dbReference type="InterPro" id="IPR002026">
    <property type="entry name" value="Urease_gamma/gamma-beta_su"/>
</dbReference>
<dbReference type="EC" id="3.5.1.5" evidence="2 6"/>
<accession>A0AAF0EXQ3</accession>
<evidence type="ECO:0000256" key="5">
    <source>
        <dbReference type="ARBA" id="ARBA00022801"/>
    </source>
</evidence>
<dbReference type="NCBIfam" id="TIGR01792">
    <property type="entry name" value="urease_alph"/>
    <property type="match status" value="1"/>
</dbReference>
<dbReference type="Gene3D" id="3.20.20.140">
    <property type="entry name" value="Metal-dependent hydrolases"/>
    <property type="match status" value="1"/>
</dbReference>
<dbReference type="SUPFAM" id="SSF51556">
    <property type="entry name" value="Metallo-dependent hydrolases"/>
    <property type="match status" value="1"/>
</dbReference>
<evidence type="ECO:0000256" key="4">
    <source>
        <dbReference type="ARBA" id="ARBA00022723"/>
    </source>
</evidence>
<feature type="binding site" evidence="8">
    <location>
        <position position="502"/>
    </location>
    <ligand>
        <name>Ni(2+)</name>
        <dbReference type="ChEBI" id="CHEBI:49786"/>
        <label>2</label>
    </ligand>
</feature>
<dbReference type="Gene3D" id="3.30.280.10">
    <property type="entry name" value="Urease, gamma-like subunit"/>
    <property type="match status" value="1"/>
</dbReference>
<dbReference type="InterPro" id="IPR006680">
    <property type="entry name" value="Amidohydro-rel"/>
</dbReference>
<dbReference type="InterPro" id="IPR017951">
    <property type="entry name" value="Urease_asu_c"/>
</dbReference>
<comment type="pathway">
    <text evidence="1 6">Nitrogen metabolism; urea degradation; CO(2) and NH(3) from urea (urease route): step 1/1.</text>
</comment>
<dbReference type="AlphaFoldDB" id="A0AAF0EXQ3"/>
<organism evidence="12 13">
    <name type="scientific">Malassezia cuniculi</name>
    <dbReference type="NCBI Taxonomy" id="948313"/>
    <lineage>
        <taxon>Eukaryota</taxon>
        <taxon>Fungi</taxon>
        <taxon>Dikarya</taxon>
        <taxon>Basidiomycota</taxon>
        <taxon>Ustilaginomycotina</taxon>
        <taxon>Malasseziomycetes</taxon>
        <taxon>Malasseziales</taxon>
        <taxon>Malasseziaceae</taxon>
        <taxon>Malassezia</taxon>
    </lineage>
</organism>
<proteinExistence type="inferred from homology"/>
<feature type="binding site" evidence="8">
    <location>
        <position position="616"/>
    </location>
    <ligand>
        <name>Ni(2+)</name>
        <dbReference type="ChEBI" id="CHEBI:49786"/>
        <label>1</label>
    </ligand>
</feature>
<reference evidence="12" key="1">
    <citation type="submission" date="2023-03" db="EMBL/GenBank/DDBJ databases">
        <title>Mating type loci evolution in Malassezia.</title>
        <authorList>
            <person name="Coelho M.A."/>
        </authorList>
    </citation>
    <scope>NUCLEOTIDE SEQUENCE</scope>
    <source>
        <strain evidence="12">CBS 11721</strain>
    </source>
</reference>
<feature type="binding site" description="via carbamate group" evidence="8">
    <location>
        <position position="473"/>
    </location>
    <ligand>
        <name>Ni(2+)</name>
        <dbReference type="ChEBI" id="CHEBI:49786"/>
        <label>1</label>
    </ligand>
</feature>
<comment type="catalytic activity">
    <reaction evidence="6">
        <text>urea + 2 H2O + H(+) = hydrogencarbonate + 2 NH4(+)</text>
        <dbReference type="Rhea" id="RHEA:20557"/>
        <dbReference type="ChEBI" id="CHEBI:15377"/>
        <dbReference type="ChEBI" id="CHEBI:15378"/>
        <dbReference type="ChEBI" id="CHEBI:16199"/>
        <dbReference type="ChEBI" id="CHEBI:17544"/>
        <dbReference type="ChEBI" id="CHEBI:28938"/>
        <dbReference type="EC" id="3.5.1.5"/>
    </reaction>
</comment>
<evidence type="ECO:0000313" key="13">
    <source>
        <dbReference type="Proteomes" id="UP001219933"/>
    </source>
</evidence>